<evidence type="ECO:0000313" key="10">
    <source>
        <dbReference type="Proteomes" id="UP000000742"/>
    </source>
</evidence>
<comment type="similarity">
    <text evidence="2 8">Belongs to the bacterial ribosomal protein bS20 family.</text>
</comment>
<dbReference type="GO" id="GO:0070181">
    <property type="term" value="F:small ribosomal subunit rRNA binding"/>
    <property type="evidence" value="ECO:0007669"/>
    <property type="project" value="TreeGrafter"/>
</dbReference>
<dbReference type="Pfam" id="PF01649">
    <property type="entry name" value="Ribosomal_S20p"/>
    <property type="match status" value="1"/>
</dbReference>
<comment type="function">
    <text evidence="1 8">Binds directly to 16S ribosomal RNA.</text>
</comment>
<reference evidence="9 10" key="1">
    <citation type="journal article" date="2008" name="Genome Biol.">
        <title>Encapsulated in silica: genome, proteome and physiology of the thermophilic bacterium Anoxybacillus flavithermus WK1.</title>
        <authorList>
            <person name="Saw J.H."/>
            <person name="Mountain B.W."/>
            <person name="Feng L."/>
            <person name="Omelchenko M.V."/>
            <person name="Hou S."/>
            <person name="Saito J.A."/>
            <person name="Stott M.B."/>
            <person name="Li D."/>
            <person name="Zhao G."/>
            <person name="Wu J."/>
            <person name="Galperin M.Y."/>
            <person name="Koonin E.V."/>
            <person name="Makarova K.S."/>
            <person name="Wolf Y.I."/>
            <person name="Rigden D.J."/>
            <person name="Dunfield P.F."/>
            <person name="Wang L."/>
            <person name="Alam M."/>
        </authorList>
    </citation>
    <scope>NUCLEOTIDE SEQUENCE [LARGE SCALE GENOMIC DNA]</scope>
    <source>
        <strain evidence="10">DSM 21510 / WK1</strain>
    </source>
</reference>
<keyword evidence="6 8" id="KW-0687">Ribonucleoprotein</keyword>
<dbReference type="NCBIfam" id="TIGR00029">
    <property type="entry name" value="S20"/>
    <property type="match status" value="1"/>
</dbReference>
<dbReference type="GO" id="GO:0015935">
    <property type="term" value="C:small ribosomal subunit"/>
    <property type="evidence" value="ECO:0007669"/>
    <property type="project" value="TreeGrafter"/>
</dbReference>
<proteinExistence type="inferred from homology"/>
<protein>
    <recommendedName>
        <fullName evidence="7 8">Small ribosomal subunit protein bS20</fullName>
    </recommendedName>
</protein>
<dbReference type="PANTHER" id="PTHR33398:SF1">
    <property type="entry name" value="SMALL RIBOSOMAL SUBUNIT PROTEIN BS20C"/>
    <property type="match status" value="1"/>
</dbReference>
<evidence type="ECO:0000256" key="8">
    <source>
        <dbReference type="HAMAP-Rule" id="MF_00500"/>
    </source>
</evidence>
<dbReference type="GO" id="GO:0006412">
    <property type="term" value="P:translation"/>
    <property type="evidence" value="ECO:0007669"/>
    <property type="project" value="UniProtKB-UniRule"/>
</dbReference>
<organism evidence="9 10">
    <name type="scientific">Anoxybacillus flavithermus (strain DSM 21510 / WK1)</name>
    <dbReference type="NCBI Taxonomy" id="491915"/>
    <lineage>
        <taxon>Bacteria</taxon>
        <taxon>Bacillati</taxon>
        <taxon>Bacillota</taxon>
        <taxon>Bacilli</taxon>
        <taxon>Bacillales</taxon>
        <taxon>Anoxybacillaceae</taxon>
        <taxon>Anoxybacillus</taxon>
    </lineage>
</organism>
<gene>
    <name evidence="8 9" type="primary">rpsT</name>
    <name evidence="9" type="ordered locus">Aflv_0827</name>
</gene>
<dbReference type="AlphaFoldDB" id="B7GKC0"/>
<dbReference type="Gene3D" id="1.20.58.110">
    <property type="entry name" value="Ribosomal protein S20"/>
    <property type="match status" value="1"/>
</dbReference>
<name>B7GKC0_ANOFW</name>
<dbReference type="PANTHER" id="PTHR33398">
    <property type="entry name" value="30S RIBOSOMAL PROTEIN S20"/>
    <property type="match status" value="1"/>
</dbReference>
<dbReference type="HOGENOM" id="CLU_160655_1_0_9"/>
<keyword evidence="3 8" id="KW-0699">rRNA-binding</keyword>
<dbReference type="InterPro" id="IPR002583">
    <property type="entry name" value="Ribosomal_bS20"/>
</dbReference>
<dbReference type="GO" id="GO:0003735">
    <property type="term" value="F:structural constituent of ribosome"/>
    <property type="evidence" value="ECO:0007669"/>
    <property type="project" value="InterPro"/>
</dbReference>
<dbReference type="eggNOG" id="COG0268">
    <property type="taxonomic scope" value="Bacteria"/>
</dbReference>
<dbReference type="KEGG" id="afl:Aflv_0827"/>
<dbReference type="SUPFAM" id="SSF46992">
    <property type="entry name" value="Ribosomal protein S20"/>
    <property type="match status" value="1"/>
</dbReference>
<sequence>MNVYICDRLTEVKKMANIKSAIKRAKTSEKRRAHNASMKSAMRTAIKKFEALVELKDVEKAKEAFAFATKKIDKAASKGLIHKNAANRYKSRLAKKLNSITA</sequence>
<evidence type="ECO:0000256" key="2">
    <source>
        <dbReference type="ARBA" id="ARBA00007634"/>
    </source>
</evidence>
<evidence type="ECO:0000256" key="1">
    <source>
        <dbReference type="ARBA" id="ARBA00003134"/>
    </source>
</evidence>
<dbReference type="Proteomes" id="UP000000742">
    <property type="component" value="Chromosome"/>
</dbReference>
<dbReference type="EMBL" id="CP000922">
    <property type="protein sequence ID" value="ACJ33205.1"/>
    <property type="molecule type" value="Genomic_DNA"/>
</dbReference>
<keyword evidence="4 8" id="KW-0694">RNA-binding</keyword>
<evidence type="ECO:0000256" key="5">
    <source>
        <dbReference type="ARBA" id="ARBA00022980"/>
    </source>
</evidence>
<evidence type="ECO:0000256" key="4">
    <source>
        <dbReference type="ARBA" id="ARBA00022884"/>
    </source>
</evidence>
<evidence type="ECO:0000256" key="6">
    <source>
        <dbReference type="ARBA" id="ARBA00023274"/>
    </source>
</evidence>
<evidence type="ECO:0000256" key="7">
    <source>
        <dbReference type="ARBA" id="ARBA00035136"/>
    </source>
</evidence>
<dbReference type="FunFam" id="1.20.58.110:FF:000001">
    <property type="entry name" value="30S ribosomal protein S20"/>
    <property type="match status" value="1"/>
</dbReference>
<dbReference type="InterPro" id="IPR036510">
    <property type="entry name" value="Ribosomal_bS20_sf"/>
</dbReference>
<evidence type="ECO:0000256" key="3">
    <source>
        <dbReference type="ARBA" id="ARBA00022730"/>
    </source>
</evidence>
<dbReference type="GO" id="GO:0005829">
    <property type="term" value="C:cytosol"/>
    <property type="evidence" value="ECO:0007669"/>
    <property type="project" value="TreeGrafter"/>
</dbReference>
<dbReference type="STRING" id="491915.Aflv_0827"/>
<dbReference type="HAMAP" id="MF_00500">
    <property type="entry name" value="Ribosomal_bS20"/>
    <property type="match status" value="1"/>
</dbReference>
<accession>B7GKC0</accession>
<keyword evidence="5 8" id="KW-0689">Ribosomal protein</keyword>
<evidence type="ECO:0000313" key="9">
    <source>
        <dbReference type="EMBL" id="ACJ33205.1"/>
    </source>
</evidence>